<evidence type="ECO:0000313" key="3">
    <source>
        <dbReference type="Proteomes" id="UP001178461"/>
    </source>
</evidence>
<reference evidence="2" key="1">
    <citation type="submission" date="2022-12" db="EMBL/GenBank/DDBJ databases">
        <authorList>
            <person name="Alioto T."/>
            <person name="Alioto T."/>
            <person name="Gomez Garrido J."/>
        </authorList>
    </citation>
    <scope>NUCLEOTIDE SEQUENCE</scope>
</reference>
<name>A0AA35JXJ6_9SAUR</name>
<organism evidence="2 3">
    <name type="scientific">Podarcis lilfordi</name>
    <name type="common">Lilford's wall lizard</name>
    <dbReference type="NCBI Taxonomy" id="74358"/>
    <lineage>
        <taxon>Eukaryota</taxon>
        <taxon>Metazoa</taxon>
        <taxon>Chordata</taxon>
        <taxon>Craniata</taxon>
        <taxon>Vertebrata</taxon>
        <taxon>Euteleostomi</taxon>
        <taxon>Lepidosauria</taxon>
        <taxon>Squamata</taxon>
        <taxon>Bifurcata</taxon>
        <taxon>Unidentata</taxon>
        <taxon>Episquamata</taxon>
        <taxon>Laterata</taxon>
        <taxon>Lacertibaenia</taxon>
        <taxon>Lacertidae</taxon>
        <taxon>Podarcis</taxon>
    </lineage>
</organism>
<gene>
    <name evidence="2" type="ORF">PODLI_1B037048</name>
</gene>
<dbReference type="AlphaFoldDB" id="A0AA35JXJ6"/>
<evidence type="ECO:0000256" key="1">
    <source>
        <dbReference type="SAM" id="MobiDB-lite"/>
    </source>
</evidence>
<keyword evidence="3" id="KW-1185">Reference proteome</keyword>
<dbReference type="Proteomes" id="UP001178461">
    <property type="component" value="Chromosome 2"/>
</dbReference>
<accession>A0AA35JXJ6</accession>
<evidence type="ECO:0000313" key="2">
    <source>
        <dbReference type="EMBL" id="CAI5766934.1"/>
    </source>
</evidence>
<dbReference type="EMBL" id="OX395127">
    <property type="protein sequence ID" value="CAI5766934.1"/>
    <property type="molecule type" value="Genomic_DNA"/>
</dbReference>
<proteinExistence type="predicted"/>
<feature type="region of interest" description="Disordered" evidence="1">
    <location>
        <begin position="1"/>
        <end position="20"/>
    </location>
</feature>
<protein>
    <submittedName>
        <fullName evidence="2">Uncharacterized protein</fullName>
    </submittedName>
</protein>
<sequence>MKYNQNNPLKTVKGMSQHSPTTSTFYLKAAHSLPRLLQTPRTSKQSPRVGAMVGGIANVSSPPPSDIYPCCPLFFGQAHKAVITQVKWKLVAAYWFLALISFLKLQ</sequence>